<dbReference type="Pfam" id="PF04397">
    <property type="entry name" value="LytTR"/>
    <property type="match status" value="1"/>
</dbReference>
<sequence>MNDIKKVRTNKKIEAIIINKDSLGVEKLSNILEKYEELEVAGIINPIKQCEPCHAFRRVSISYGKNFVILDPSDIFYLAAKDRKVSVVTKTERYLSSYSLNYWEGKLKNLFFFRCHNSYLVNMEKIKEVMPFFDNTCFITFEGLTDKVSVSRSRIKEFRKFLGI</sequence>
<dbReference type="GO" id="GO:0003677">
    <property type="term" value="F:DNA binding"/>
    <property type="evidence" value="ECO:0007669"/>
    <property type="project" value="UniProtKB-KW"/>
</dbReference>
<dbReference type="EMBL" id="CP061336">
    <property type="protein sequence ID" value="QNU66245.1"/>
    <property type="molecule type" value="Genomic_DNA"/>
</dbReference>
<dbReference type="AlphaFoldDB" id="A0A4U7JHS7"/>
<dbReference type="KEGG" id="rher:EHE19_015365"/>
<dbReference type="PANTHER" id="PTHR37299:SF1">
    <property type="entry name" value="STAGE 0 SPORULATION PROTEIN A HOMOLOG"/>
    <property type="match status" value="1"/>
</dbReference>
<keyword evidence="2" id="KW-1185">Reference proteome</keyword>
<dbReference type="SMART" id="SM00850">
    <property type="entry name" value="LytTR"/>
    <property type="match status" value="1"/>
</dbReference>
<dbReference type="GO" id="GO:0000156">
    <property type="term" value="F:phosphorelay response regulator activity"/>
    <property type="evidence" value="ECO:0007669"/>
    <property type="project" value="InterPro"/>
</dbReference>
<accession>A0A4U7JHS7</accession>
<dbReference type="InterPro" id="IPR007492">
    <property type="entry name" value="LytTR_DNA-bd_dom"/>
</dbReference>
<name>A0A4U7JHS7_9FIRM</name>
<evidence type="ECO:0000313" key="1">
    <source>
        <dbReference type="EMBL" id="QNU66245.1"/>
    </source>
</evidence>
<organism evidence="1 2">
    <name type="scientific">Ruminiclostridium herbifermentans</name>
    <dbReference type="NCBI Taxonomy" id="2488810"/>
    <lineage>
        <taxon>Bacteria</taxon>
        <taxon>Bacillati</taxon>
        <taxon>Bacillota</taxon>
        <taxon>Clostridia</taxon>
        <taxon>Eubacteriales</taxon>
        <taxon>Oscillospiraceae</taxon>
        <taxon>Ruminiclostridium</taxon>
    </lineage>
</organism>
<protein>
    <submittedName>
        <fullName evidence="1">LytTR family transcriptional regulator DNA-binding domain-containing protein</fullName>
    </submittedName>
</protein>
<evidence type="ECO:0000313" key="2">
    <source>
        <dbReference type="Proteomes" id="UP000306409"/>
    </source>
</evidence>
<dbReference type="Gene3D" id="2.40.50.1020">
    <property type="entry name" value="LytTr DNA-binding domain"/>
    <property type="match status" value="1"/>
</dbReference>
<gene>
    <name evidence="1" type="ORF">EHE19_015365</name>
</gene>
<dbReference type="RefSeq" id="WP_137696989.1">
    <property type="nucleotide sequence ID" value="NZ_CP061336.1"/>
</dbReference>
<dbReference type="OrthoDB" id="9809318at2"/>
<dbReference type="PROSITE" id="PS50930">
    <property type="entry name" value="HTH_LYTTR"/>
    <property type="match status" value="1"/>
</dbReference>
<dbReference type="InterPro" id="IPR046947">
    <property type="entry name" value="LytR-like"/>
</dbReference>
<reference evidence="1 2" key="1">
    <citation type="submission" date="2020-09" db="EMBL/GenBank/DDBJ databases">
        <title>Characterization and genome sequencing of Ruminiclostridium sp. nov. MA18.</title>
        <authorList>
            <person name="Rettenmaier R."/>
            <person name="Kowollik M.-L."/>
            <person name="Liebl W."/>
            <person name="Zverlov V."/>
        </authorList>
    </citation>
    <scope>NUCLEOTIDE SEQUENCE [LARGE SCALE GENOMIC DNA]</scope>
    <source>
        <strain evidence="1 2">MA18</strain>
    </source>
</reference>
<dbReference type="Proteomes" id="UP000306409">
    <property type="component" value="Chromosome"/>
</dbReference>
<dbReference type="PANTHER" id="PTHR37299">
    <property type="entry name" value="TRANSCRIPTIONAL REGULATOR-RELATED"/>
    <property type="match status" value="1"/>
</dbReference>
<proteinExistence type="predicted"/>
<keyword evidence="1" id="KW-0238">DNA-binding</keyword>